<organism evidence="2 3">
    <name type="scientific">Alloyangia pacifica</name>
    <dbReference type="NCBI Taxonomy" id="311180"/>
    <lineage>
        <taxon>Bacteria</taxon>
        <taxon>Pseudomonadati</taxon>
        <taxon>Pseudomonadota</taxon>
        <taxon>Alphaproteobacteria</taxon>
        <taxon>Rhodobacterales</taxon>
        <taxon>Roseobacteraceae</taxon>
        <taxon>Alloyangia</taxon>
    </lineage>
</organism>
<reference evidence="3" key="1">
    <citation type="submission" date="2016-10" db="EMBL/GenBank/DDBJ databases">
        <authorList>
            <person name="Varghese N."/>
            <person name="Submissions S."/>
        </authorList>
    </citation>
    <scope>NUCLEOTIDE SEQUENCE [LARGE SCALE GENOMIC DNA]</scope>
    <source>
        <strain evidence="3">DSM 26894</strain>
    </source>
</reference>
<gene>
    <name evidence="2" type="ORF">SAMN04488050_101724</name>
</gene>
<dbReference type="EMBL" id="FOZW01000001">
    <property type="protein sequence ID" value="SFS42900.1"/>
    <property type="molecule type" value="Genomic_DNA"/>
</dbReference>
<name>A0A1I6PS26_9RHOB</name>
<proteinExistence type="predicted"/>
<dbReference type="AlphaFoldDB" id="A0A1I6PS26"/>
<dbReference type="Proteomes" id="UP000199392">
    <property type="component" value="Unassembled WGS sequence"/>
</dbReference>
<evidence type="ECO:0000313" key="2">
    <source>
        <dbReference type="EMBL" id="SFS42900.1"/>
    </source>
</evidence>
<protein>
    <submittedName>
        <fullName evidence="2">Putative baseplate assembly protein</fullName>
    </submittedName>
</protein>
<dbReference type="STRING" id="311180.SAMN04488050_101724"/>
<dbReference type="OrthoDB" id="9796131at2"/>
<evidence type="ECO:0000313" key="3">
    <source>
        <dbReference type="Proteomes" id="UP000199392"/>
    </source>
</evidence>
<dbReference type="RefSeq" id="WP_092421898.1">
    <property type="nucleotide sequence ID" value="NZ_FNCL01000002.1"/>
</dbReference>
<evidence type="ECO:0000256" key="1">
    <source>
        <dbReference type="SAM" id="MobiDB-lite"/>
    </source>
</evidence>
<accession>A0A1I6PS26</accession>
<feature type="region of interest" description="Disordered" evidence="1">
    <location>
        <begin position="486"/>
        <end position="514"/>
    </location>
</feature>
<feature type="compositionally biased region" description="Basic and acidic residues" evidence="1">
    <location>
        <begin position="498"/>
        <end position="511"/>
    </location>
</feature>
<keyword evidence="3" id="KW-1185">Reference proteome</keyword>
<sequence length="877" mass="94878">MVLSPGGEMWCEDDRRSGVLLDAAHPLNGLDYVEFRRDLSAPAGQQFRLEAHFLKPPPALTAGEAEVLGGVRIVGLRVLDVEPTGGDPLQLDLFLDREGDFSTYVLALSHPDLDPERAQARFSFKAGCPSDFDCRMVDPCVPRAPDEPDLDYLAKDYQSFRRLFLDLVAVRNPDWQERLPADFGIALVEMLAYVGDYLSYLQDAGPGTESFFETCLHRVSMQRHARLVDYPMHDGRNAATFVQFDLDPAPDPARRVVPAGTRLCTRIARPLVDAMAPPGPVLPAEADFDTDPALEGATVFETTALIGADAAHNALRVHTFGDADCCLARGTRQAFLYGIAGDQLYRPAFSAGDYLLLEELRSPVTGAVADADPTQRAVVRLEAVDDAEDPVFTDQLTGGALTPRHAPGAEDPLPLQRVIWRVEDALDRSFCLSSESPLAGNISPVSIMRGNVAPADHGRMLRRDGLQITAGTGRWPLAELALSEPGLTRQAGVPDPRLSADGRPSSDRHDLAAGPREAVPAIHLRSVQSGGARRFWTAVPHLGDSGAYDRHFVAETDNDGLTALRFGDDVHGRAPRNVEEVSAFYRVGSGRRGNLSAGALVHAVAPDLSFWADPDAPVGPVSLDPGDPDADVAFAEIARVRQPLPAEGGTDPETIAAVRALAAEEIKAIQFRAVTPEDWQVMALRDPSVAAAKARFRWVGSWHCVFVALHPRDPGNLIRLPGGGVRLGDDYAATMGAYLQRFKLAGSDLALRAAQYVPLEIDIRLCIAPGHYRGQVLQAVAEALSSRELPGGKKGFFYLPDLDFGQDIHLSRLYAAVEAVGGVESAEVTLFKRYWDVAGDELERGRIALGDFEIARLDNDPNFPENGVLRLAAVGGA</sequence>